<evidence type="ECO:0000313" key="1">
    <source>
        <dbReference type="EMBL" id="GBP58223.1"/>
    </source>
</evidence>
<gene>
    <name evidence="1" type="ORF">EVAR_87801_1</name>
</gene>
<protein>
    <submittedName>
        <fullName evidence="1">Uncharacterized protein</fullName>
    </submittedName>
</protein>
<sequence length="398" mass="44211">MSNLANYEQKQPETYSLPAQYGTKHAKHTIIGSVDNFKNKEKDKELRSLKCHSDLATLSVKFRLRWRRTRTAAQAAPGRLLRHGARTFSSRSTRGNVRSFSRARAGAALAVFAPSRRRVLCPRVLAHPVATQRRRVICLHTNATFTACVRCVSTCPLERTGGRWPGRSGSSAVGARDAVWASSLSESRSFALWSGSSAQIDSFPIQIETLARRLRSHPAVSRGGCVAFTGCVSAPTCARRGPPSRVAYGPSMRRASACGADGPGSRPPLLDTWQEYDYEHAKDRHPPPPRALPPCHHAGPRAIVPSPRCAIPICRPRPPSPPLEDFQVFRKKWTTTYSYGEYYSAFPYDTYPESELATGVYHELGAPDDRPRSDWRARQRLTSEDTLAAGYRARLRDI</sequence>
<dbReference type="AlphaFoldDB" id="A0A4C1X501"/>
<accession>A0A4C1X501</accession>
<dbReference type="Proteomes" id="UP000299102">
    <property type="component" value="Unassembled WGS sequence"/>
</dbReference>
<name>A0A4C1X501_EUMVA</name>
<organism evidence="1 2">
    <name type="scientific">Eumeta variegata</name>
    <name type="common">Bagworm moth</name>
    <name type="synonym">Eumeta japonica</name>
    <dbReference type="NCBI Taxonomy" id="151549"/>
    <lineage>
        <taxon>Eukaryota</taxon>
        <taxon>Metazoa</taxon>
        <taxon>Ecdysozoa</taxon>
        <taxon>Arthropoda</taxon>
        <taxon>Hexapoda</taxon>
        <taxon>Insecta</taxon>
        <taxon>Pterygota</taxon>
        <taxon>Neoptera</taxon>
        <taxon>Endopterygota</taxon>
        <taxon>Lepidoptera</taxon>
        <taxon>Glossata</taxon>
        <taxon>Ditrysia</taxon>
        <taxon>Tineoidea</taxon>
        <taxon>Psychidae</taxon>
        <taxon>Oiketicinae</taxon>
        <taxon>Eumeta</taxon>
    </lineage>
</organism>
<proteinExistence type="predicted"/>
<evidence type="ECO:0000313" key="2">
    <source>
        <dbReference type="Proteomes" id="UP000299102"/>
    </source>
</evidence>
<comment type="caution">
    <text evidence="1">The sequence shown here is derived from an EMBL/GenBank/DDBJ whole genome shotgun (WGS) entry which is preliminary data.</text>
</comment>
<reference evidence="1 2" key="1">
    <citation type="journal article" date="2019" name="Commun. Biol.">
        <title>The bagworm genome reveals a unique fibroin gene that provides high tensile strength.</title>
        <authorList>
            <person name="Kono N."/>
            <person name="Nakamura H."/>
            <person name="Ohtoshi R."/>
            <person name="Tomita M."/>
            <person name="Numata K."/>
            <person name="Arakawa K."/>
        </authorList>
    </citation>
    <scope>NUCLEOTIDE SEQUENCE [LARGE SCALE GENOMIC DNA]</scope>
</reference>
<keyword evidence="2" id="KW-1185">Reference proteome</keyword>
<dbReference type="EMBL" id="BGZK01000729">
    <property type="protein sequence ID" value="GBP58223.1"/>
    <property type="molecule type" value="Genomic_DNA"/>
</dbReference>